<feature type="domain" description="Calcineurin-like phosphoesterase" evidence="2">
    <location>
        <begin position="1"/>
        <end position="179"/>
    </location>
</feature>
<dbReference type="KEGG" id="ptes:JQU52_02600"/>
<dbReference type="PIRSF" id="PIRSF000883">
    <property type="entry name" value="Pesterase_MJ0912"/>
    <property type="match status" value="1"/>
</dbReference>
<dbReference type="CDD" id="cd00838">
    <property type="entry name" value="MPP_superfamily"/>
    <property type="match status" value="1"/>
</dbReference>
<dbReference type="EMBL" id="CP069798">
    <property type="protein sequence ID" value="QRQ82322.1"/>
    <property type="molecule type" value="Genomic_DNA"/>
</dbReference>
<dbReference type="Pfam" id="PF12850">
    <property type="entry name" value="Metallophos_2"/>
    <property type="match status" value="1"/>
</dbReference>
<dbReference type="PANTHER" id="PTHR42850:SF2">
    <property type="entry name" value="BLL5683 PROTEIN"/>
    <property type="match status" value="1"/>
</dbReference>
<proteinExistence type="inferred from homology"/>
<dbReference type="Proteomes" id="UP000653156">
    <property type="component" value="Chromosome"/>
</dbReference>
<protein>
    <submittedName>
        <fullName evidence="3">Metallophosphoesterase family protein</fullName>
    </submittedName>
</protein>
<dbReference type="AlphaFoldDB" id="A0A892ZHB7"/>
<dbReference type="Gene3D" id="3.60.21.10">
    <property type="match status" value="1"/>
</dbReference>
<dbReference type="GO" id="GO:0005737">
    <property type="term" value="C:cytoplasm"/>
    <property type="evidence" value="ECO:0007669"/>
    <property type="project" value="TreeGrafter"/>
</dbReference>
<accession>A0A892ZHB7</accession>
<organism evidence="3 4">
    <name type="scientific">Paralysiella testudinis</name>
    <dbReference type="NCBI Taxonomy" id="2809020"/>
    <lineage>
        <taxon>Bacteria</taxon>
        <taxon>Pseudomonadati</taxon>
        <taxon>Pseudomonadota</taxon>
        <taxon>Betaproteobacteria</taxon>
        <taxon>Neisseriales</taxon>
        <taxon>Neisseriaceae</taxon>
        <taxon>Paralysiella</taxon>
    </lineage>
</organism>
<sequence>MRIALVSDIHGNLAALEAVAADIRRRGVDRVANLGDNVSGPLWPQETAQYLMASGWLHLAGNHERQLLTLPPEQQGLSDHYARTQLNQAELGWLAALPAVLHLDNDVLLCHGTPHSDHTYLLETICNGSTVLASAHAIKQRLQGSRAAVIACGHTHIARNIHLEGMLLVNPGSVGLPAYADDCPPHTVETGSPDARYAIIEYRNGRWQASHYRIAYPHQQAADLAQQRQRLDWAAALRHGRITQA</sequence>
<reference evidence="3" key="1">
    <citation type="submission" date="2021-02" db="EMBL/GenBank/DDBJ databases">
        <title>Neisseriaceae sp. 26B isolated from the cloaca of a Common Toad-headed Turtle (Mesoclemmys nasuta).</title>
        <authorList>
            <person name="Spergser J."/>
            <person name="Busse H.-J."/>
        </authorList>
    </citation>
    <scope>NUCLEOTIDE SEQUENCE</scope>
    <source>
        <strain evidence="3">26B</strain>
    </source>
</reference>
<dbReference type="InterPro" id="IPR050126">
    <property type="entry name" value="Ap4A_hydrolase"/>
</dbReference>
<evidence type="ECO:0000313" key="3">
    <source>
        <dbReference type="EMBL" id="QRQ82322.1"/>
    </source>
</evidence>
<name>A0A892ZHB7_9NEIS</name>
<dbReference type="InterPro" id="IPR024654">
    <property type="entry name" value="Calcineurin-like_PHP_lpxH"/>
</dbReference>
<keyword evidence="4" id="KW-1185">Reference proteome</keyword>
<dbReference type="RefSeq" id="WP_230339604.1">
    <property type="nucleotide sequence ID" value="NZ_CP069798.1"/>
</dbReference>
<comment type="similarity">
    <text evidence="1">Belongs to the metallophosphoesterase superfamily. YfcE family.</text>
</comment>
<dbReference type="SUPFAM" id="SSF56300">
    <property type="entry name" value="Metallo-dependent phosphatases"/>
    <property type="match status" value="1"/>
</dbReference>
<dbReference type="PANTHER" id="PTHR42850">
    <property type="entry name" value="METALLOPHOSPHOESTERASE"/>
    <property type="match status" value="1"/>
</dbReference>
<dbReference type="GO" id="GO:0016791">
    <property type="term" value="F:phosphatase activity"/>
    <property type="evidence" value="ECO:0007669"/>
    <property type="project" value="TreeGrafter"/>
</dbReference>
<evidence type="ECO:0000313" key="4">
    <source>
        <dbReference type="Proteomes" id="UP000653156"/>
    </source>
</evidence>
<evidence type="ECO:0000259" key="2">
    <source>
        <dbReference type="Pfam" id="PF12850"/>
    </source>
</evidence>
<gene>
    <name evidence="3" type="ORF">JQU52_02600</name>
</gene>
<dbReference type="InterPro" id="IPR011152">
    <property type="entry name" value="Pesterase_MJ0912"/>
</dbReference>
<dbReference type="InterPro" id="IPR029052">
    <property type="entry name" value="Metallo-depent_PP-like"/>
</dbReference>
<evidence type="ECO:0000256" key="1">
    <source>
        <dbReference type="ARBA" id="ARBA00008950"/>
    </source>
</evidence>